<comment type="similarity">
    <text evidence="1">Belongs to the aspartokinase family.</text>
</comment>
<keyword evidence="10" id="KW-1185">Reference proteome</keyword>
<evidence type="ECO:0000256" key="3">
    <source>
        <dbReference type="ARBA" id="ARBA00022679"/>
    </source>
</evidence>
<evidence type="ECO:0000256" key="2">
    <source>
        <dbReference type="ARBA" id="ARBA00013059"/>
    </source>
</evidence>
<evidence type="ECO:0000256" key="7">
    <source>
        <dbReference type="ARBA" id="ARBA00047872"/>
    </source>
</evidence>
<keyword evidence="5 9" id="KW-0418">Kinase</keyword>
<dbReference type="PANTHER" id="PTHR21499">
    <property type="entry name" value="ASPARTATE KINASE"/>
    <property type="match status" value="1"/>
</dbReference>
<dbReference type="SUPFAM" id="SSF53633">
    <property type="entry name" value="Carbamate kinase-like"/>
    <property type="match status" value="1"/>
</dbReference>
<dbReference type="GO" id="GO:0009089">
    <property type="term" value="P:lysine biosynthetic process via diaminopimelate"/>
    <property type="evidence" value="ECO:0007669"/>
    <property type="project" value="TreeGrafter"/>
</dbReference>
<dbReference type="InterPro" id="IPR001048">
    <property type="entry name" value="Asp/Glu/Uridylate_kinase"/>
</dbReference>
<dbReference type="PANTHER" id="PTHR21499:SF3">
    <property type="entry name" value="ASPARTOKINASE"/>
    <property type="match status" value="1"/>
</dbReference>
<organism evidence="9 10">
    <name type="scientific">Limibacillus halophilus</name>
    <dbReference type="NCBI Taxonomy" id="1579333"/>
    <lineage>
        <taxon>Bacteria</taxon>
        <taxon>Pseudomonadati</taxon>
        <taxon>Pseudomonadota</taxon>
        <taxon>Alphaproteobacteria</taxon>
        <taxon>Rhodospirillales</taxon>
        <taxon>Rhodovibrionaceae</taxon>
        <taxon>Limibacillus</taxon>
    </lineage>
</organism>
<accession>A0A839SQL0</accession>
<dbReference type="InterPro" id="IPR036393">
    <property type="entry name" value="AceGlu_kinase-like_sf"/>
</dbReference>
<sequence length="466" mass="51431">MADTKAVLENIFLGKRSRQQIYGRIFVVSAYSGFTDLLLENKKTGEPGVFHLYAGSDSDWAWGDALTAVADQMYRRNREIFGSSPEQKIADAFIRERIEGTRSCLMDLHRLCAFGHFKLQEHLDTVREMLSALGELHSAHNTVLLLKKEGVNAVLVDLSGWRDPDSLNLDERITQALAGRDLARELPIVTGYAQAQDGMMRRYGRGYSEVTFSRIAYVTKAREAVIHKEYHLSSGDPKIIGADRVRPIGRTNYDVADQLSNMGMEAIHPRAAKALRQRGIPLRVVNTFEPDHPGTAIEDGWLPDTTGPEIITGISSAMEIEVFDQDHVGQPGSEEPIVTALSRFKIPTVTKSINANCVTHYVTAPLKQVRRAIAVIEAARPEAKIRTQKVAIVSVIGARLDAAPLFSEAVAALQKGGVRPLASICPSRAVDLQFVLSEEDYEKAIRLLHHALMEERAARSASTLAA</sequence>
<dbReference type="NCBIfam" id="NF006614">
    <property type="entry name" value="PRK09181.1"/>
    <property type="match status" value="1"/>
</dbReference>
<evidence type="ECO:0000256" key="1">
    <source>
        <dbReference type="ARBA" id="ARBA00010122"/>
    </source>
</evidence>
<dbReference type="Proteomes" id="UP000581135">
    <property type="component" value="Unassembled WGS sequence"/>
</dbReference>
<dbReference type="InterPro" id="IPR045865">
    <property type="entry name" value="ACT-like_dom_sf"/>
</dbReference>
<dbReference type="Pfam" id="PF00696">
    <property type="entry name" value="AA_kinase"/>
    <property type="match status" value="1"/>
</dbReference>
<comment type="caution">
    <text evidence="9">The sequence shown here is derived from an EMBL/GenBank/DDBJ whole genome shotgun (WGS) entry which is preliminary data.</text>
</comment>
<evidence type="ECO:0000256" key="4">
    <source>
        <dbReference type="ARBA" id="ARBA00022741"/>
    </source>
</evidence>
<evidence type="ECO:0000313" key="10">
    <source>
        <dbReference type="Proteomes" id="UP000581135"/>
    </source>
</evidence>
<dbReference type="Gene3D" id="3.40.1160.10">
    <property type="entry name" value="Acetylglutamate kinase-like"/>
    <property type="match status" value="1"/>
</dbReference>
<gene>
    <name evidence="9" type="ORF">FHR98_001034</name>
</gene>
<dbReference type="GO" id="GO:0004072">
    <property type="term" value="F:aspartate kinase activity"/>
    <property type="evidence" value="ECO:0007669"/>
    <property type="project" value="UniProtKB-EC"/>
</dbReference>
<dbReference type="EMBL" id="JACHXA010000002">
    <property type="protein sequence ID" value="MBB3064762.1"/>
    <property type="molecule type" value="Genomic_DNA"/>
</dbReference>
<dbReference type="GO" id="GO:0005524">
    <property type="term" value="F:ATP binding"/>
    <property type="evidence" value="ECO:0007669"/>
    <property type="project" value="UniProtKB-KW"/>
</dbReference>
<keyword evidence="4" id="KW-0547">Nucleotide-binding</keyword>
<protein>
    <recommendedName>
        <fullName evidence="2">aspartate kinase</fullName>
        <ecNumber evidence="2">2.7.2.4</ecNumber>
    </recommendedName>
</protein>
<dbReference type="Gene3D" id="3.30.2130.10">
    <property type="entry name" value="VC0802-like"/>
    <property type="match status" value="1"/>
</dbReference>
<evidence type="ECO:0000256" key="5">
    <source>
        <dbReference type="ARBA" id="ARBA00022777"/>
    </source>
</evidence>
<proteinExistence type="inferred from homology"/>
<dbReference type="GO" id="GO:0005829">
    <property type="term" value="C:cytosol"/>
    <property type="evidence" value="ECO:0007669"/>
    <property type="project" value="TreeGrafter"/>
</dbReference>
<keyword evidence="3 9" id="KW-0808">Transferase</keyword>
<reference evidence="9 10" key="1">
    <citation type="submission" date="2020-08" db="EMBL/GenBank/DDBJ databases">
        <title>Genomic Encyclopedia of Type Strains, Phase III (KMG-III): the genomes of soil and plant-associated and newly described type strains.</title>
        <authorList>
            <person name="Whitman W."/>
        </authorList>
    </citation>
    <scope>NUCLEOTIDE SEQUENCE [LARGE SCALE GENOMIC DNA]</scope>
    <source>
        <strain evidence="9 10">CECT 8803</strain>
    </source>
</reference>
<name>A0A839SQL0_9PROT</name>
<evidence type="ECO:0000313" key="9">
    <source>
        <dbReference type="EMBL" id="MBB3064762.1"/>
    </source>
</evidence>
<keyword evidence="6" id="KW-0067">ATP-binding</keyword>
<dbReference type="GO" id="GO:0009090">
    <property type="term" value="P:homoserine biosynthetic process"/>
    <property type="evidence" value="ECO:0007669"/>
    <property type="project" value="TreeGrafter"/>
</dbReference>
<evidence type="ECO:0000256" key="6">
    <source>
        <dbReference type="ARBA" id="ARBA00022840"/>
    </source>
</evidence>
<dbReference type="EC" id="2.7.2.4" evidence="2"/>
<comment type="catalytic activity">
    <reaction evidence="7">
        <text>L-aspartate + ATP = 4-phospho-L-aspartate + ADP</text>
        <dbReference type="Rhea" id="RHEA:23776"/>
        <dbReference type="ChEBI" id="CHEBI:29991"/>
        <dbReference type="ChEBI" id="CHEBI:30616"/>
        <dbReference type="ChEBI" id="CHEBI:57535"/>
        <dbReference type="ChEBI" id="CHEBI:456216"/>
        <dbReference type="EC" id="2.7.2.4"/>
    </reaction>
</comment>
<evidence type="ECO:0000259" key="8">
    <source>
        <dbReference type="Pfam" id="PF00696"/>
    </source>
</evidence>
<dbReference type="SUPFAM" id="SSF55021">
    <property type="entry name" value="ACT-like"/>
    <property type="match status" value="1"/>
</dbReference>
<dbReference type="AlphaFoldDB" id="A0A839SQL0"/>
<feature type="domain" description="Aspartate/glutamate/uridylate kinase" evidence="8">
    <location>
        <begin position="24"/>
        <end position="286"/>
    </location>
</feature>